<feature type="transmembrane region" description="Helical" evidence="6">
    <location>
        <begin position="448"/>
        <end position="468"/>
    </location>
</feature>
<dbReference type="eggNOG" id="COG2244">
    <property type="taxonomic scope" value="Bacteria"/>
</dbReference>
<dbReference type="STRING" id="383372.Rcas_0772"/>
<dbReference type="HOGENOM" id="CLU_022017_7_4_0"/>
<feature type="transmembrane region" description="Helical" evidence="6">
    <location>
        <begin position="122"/>
        <end position="143"/>
    </location>
</feature>
<keyword evidence="2" id="KW-1003">Cell membrane</keyword>
<dbReference type="OrthoDB" id="153371at2"/>
<dbReference type="EMBL" id="CP000804">
    <property type="protein sequence ID" value="ABU56891.1"/>
    <property type="molecule type" value="Genomic_DNA"/>
</dbReference>
<gene>
    <name evidence="7" type="ordered locus">Rcas_0772</name>
</gene>
<dbReference type="GO" id="GO:0005886">
    <property type="term" value="C:plasma membrane"/>
    <property type="evidence" value="ECO:0007669"/>
    <property type="project" value="UniProtKB-SubCell"/>
</dbReference>
<reference evidence="7 8" key="1">
    <citation type="submission" date="2007-08" db="EMBL/GenBank/DDBJ databases">
        <title>Complete sequence of Roseiflexus castenholzii DSM 13941.</title>
        <authorList>
            <consortium name="US DOE Joint Genome Institute"/>
            <person name="Copeland A."/>
            <person name="Lucas S."/>
            <person name="Lapidus A."/>
            <person name="Barry K."/>
            <person name="Glavina del Rio T."/>
            <person name="Dalin E."/>
            <person name="Tice H."/>
            <person name="Pitluck S."/>
            <person name="Thompson L.S."/>
            <person name="Brettin T."/>
            <person name="Bruce D."/>
            <person name="Detter J.C."/>
            <person name="Han C."/>
            <person name="Tapia R."/>
            <person name="Schmutz J."/>
            <person name="Larimer F."/>
            <person name="Land M."/>
            <person name="Hauser L."/>
            <person name="Kyrpides N."/>
            <person name="Mikhailova N."/>
            <person name="Bryant D.A."/>
            <person name="Hanada S."/>
            <person name="Tsukatani Y."/>
            <person name="Richardson P."/>
        </authorList>
    </citation>
    <scope>NUCLEOTIDE SEQUENCE [LARGE SCALE GENOMIC DNA]</scope>
    <source>
        <strain evidence="8">DSM 13941 / HLO8</strain>
    </source>
</reference>
<dbReference type="KEGG" id="rca:Rcas_0772"/>
<evidence type="ECO:0000256" key="2">
    <source>
        <dbReference type="ARBA" id="ARBA00022475"/>
    </source>
</evidence>
<sequence>MKSEIKGLILTSVIYGIGDILLKAFNFFLLPIYTRLLNPSDYGILAVTGFLSFIMSIFMSLSLHSFLTPLYFSTGNHQERRENIGSLFLLSILVGGVIALSIDQVARPFFSLVIRDVPFDPYIRLTIWTSYLSTWSRIPLLLLRVRERSFAYVLITLSSSLLQTVLSIWFVVYLKRGIEGLLIANLIATSVTSVICLISVSSNMILSLKVKIWKHALIFSLPLIPHELSGWILELSDRAILQWYVSLDQVGIYSLAYSYGSLITLIGYAMNMAWVPFLHKTDSIEGERASERFSYMATYFTVTLCFFGLFLGLAAKPVISLITTALFHDAGGIAPLIVAALLLSNIYYFPVNFIFLRRKTTKVAFATVVSSFTNIILNLWLIPVHGVIAAAWTTFISYGVMTLLTWYFSLKVYPIFYQYRRLMVVFLISAFLWVIGVVYPWNSFWFEIMGKLVLLAAFPALLIIFGFFTEKEKSYLRLALRSYPIFQR</sequence>
<feature type="transmembrane region" description="Helical" evidence="6">
    <location>
        <begin position="363"/>
        <end position="382"/>
    </location>
</feature>
<feature type="transmembrane region" description="Helical" evidence="6">
    <location>
        <begin position="299"/>
        <end position="327"/>
    </location>
</feature>
<dbReference type="AlphaFoldDB" id="A7NHE4"/>
<keyword evidence="5 6" id="KW-0472">Membrane</keyword>
<evidence type="ECO:0000256" key="6">
    <source>
        <dbReference type="SAM" id="Phobius"/>
    </source>
</evidence>
<feature type="transmembrane region" description="Helical" evidence="6">
    <location>
        <begin position="252"/>
        <end position="278"/>
    </location>
</feature>
<keyword evidence="4 6" id="KW-1133">Transmembrane helix</keyword>
<dbReference type="PANTHER" id="PTHR30250">
    <property type="entry name" value="PST FAMILY PREDICTED COLANIC ACID TRANSPORTER"/>
    <property type="match status" value="1"/>
</dbReference>
<evidence type="ECO:0000256" key="1">
    <source>
        <dbReference type="ARBA" id="ARBA00004651"/>
    </source>
</evidence>
<keyword evidence="3 6" id="KW-0812">Transmembrane</keyword>
<feature type="transmembrane region" description="Helical" evidence="6">
    <location>
        <begin position="84"/>
        <end position="102"/>
    </location>
</feature>
<dbReference type="Proteomes" id="UP000000263">
    <property type="component" value="Chromosome"/>
</dbReference>
<comment type="subcellular location">
    <subcellularLocation>
        <location evidence="1">Cell membrane</location>
        <topology evidence="1">Multi-pass membrane protein</topology>
    </subcellularLocation>
</comment>
<dbReference type="PANTHER" id="PTHR30250:SF11">
    <property type="entry name" value="O-ANTIGEN TRANSPORTER-RELATED"/>
    <property type="match status" value="1"/>
</dbReference>
<keyword evidence="8" id="KW-1185">Reference proteome</keyword>
<dbReference type="RefSeq" id="WP_012119321.1">
    <property type="nucleotide sequence ID" value="NC_009767.1"/>
</dbReference>
<protein>
    <submittedName>
        <fullName evidence="7">Polysaccharide biosynthesis protein</fullName>
    </submittedName>
</protein>
<feature type="transmembrane region" description="Helical" evidence="6">
    <location>
        <begin position="42"/>
        <end position="72"/>
    </location>
</feature>
<dbReference type="Pfam" id="PF13440">
    <property type="entry name" value="Polysacc_synt_3"/>
    <property type="match status" value="1"/>
</dbReference>
<feature type="transmembrane region" description="Helical" evidence="6">
    <location>
        <begin position="388"/>
        <end position="410"/>
    </location>
</feature>
<evidence type="ECO:0000256" key="5">
    <source>
        <dbReference type="ARBA" id="ARBA00023136"/>
    </source>
</evidence>
<name>A7NHE4_ROSCS</name>
<evidence type="ECO:0000256" key="4">
    <source>
        <dbReference type="ARBA" id="ARBA00022989"/>
    </source>
</evidence>
<evidence type="ECO:0000313" key="7">
    <source>
        <dbReference type="EMBL" id="ABU56891.1"/>
    </source>
</evidence>
<accession>A7NHE4</accession>
<evidence type="ECO:0000256" key="3">
    <source>
        <dbReference type="ARBA" id="ARBA00022692"/>
    </source>
</evidence>
<feature type="transmembrane region" description="Helical" evidence="6">
    <location>
        <begin position="180"/>
        <end position="200"/>
    </location>
</feature>
<feature type="transmembrane region" description="Helical" evidence="6">
    <location>
        <begin position="150"/>
        <end position="174"/>
    </location>
</feature>
<evidence type="ECO:0000313" key="8">
    <source>
        <dbReference type="Proteomes" id="UP000000263"/>
    </source>
</evidence>
<feature type="transmembrane region" description="Helical" evidence="6">
    <location>
        <begin position="7"/>
        <end position="30"/>
    </location>
</feature>
<proteinExistence type="predicted"/>
<feature type="transmembrane region" description="Helical" evidence="6">
    <location>
        <begin position="333"/>
        <end position="356"/>
    </location>
</feature>
<organism evidence="7 8">
    <name type="scientific">Roseiflexus castenholzii (strain DSM 13941 / HLO8)</name>
    <dbReference type="NCBI Taxonomy" id="383372"/>
    <lineage>
        <taxon>Bacteria</taxon>
        <taxon>Bacillati</taxon>
        <taxon>Chloroflexota</taxon>
        <taxon>Chloroflexia</taxon>
        <taxon>Chloroflexales</taxon>
        <taxon>Roseiflexineae</taxon>
        <taxon>Roseiflexaceae</taxon>
        <taxon>Roseiflexus</taxon>
    </lineage>
</organism>
<dbReference type="InterPro" id="IPR050833">
    <property type="entry name" value="Poly_Biosynth_Transport"/>
</dbReference>
<feature type="transmembrane region" description="Helical" evidence="6">
    <location>
        <begin position="422"/>
        <end position="442"/>
    </location>
</feature>
<feature type="transmembrane region" description="Helical" evidence="6">
    <location>
        <begin position="212"/>
        <end position="232"/>
    </location>
</feature>